<dbReference type="EMBL" id="JBDJNQ010000011">
    <property type="protein sequence ID" value="MEN5379808.1"/>
    <property type="molecule type" value="Genomic_DNA"/>
</dbReference>
<gene>
    <name evidence="2" type="ORF">ABE541_21255</name>
</gene>
<evidence type="ECO:0000256" key="1">
    <source>
        <dbReference type="SAM" id="Phobius"/>
    </source>
</evidence>
<keyword evidence="1" id="KW-1133">Transmembrane helix</keyword>
<reference evidence="2 3" key="1">
    <citation type="submission" date="2024-04" db="EMBL/GenBank/DDBJ databases">
        <title>WGS of bacteria from Torrens River.</title>
        <authorList>
            <person name="Wyrsch E.R."/>
            <person name="Drigo B."/>
        </authorList>
    </citation>
    <scope>NUCLEOTIDE SEQUENCE [LARGE SCALE GENOMIC DNA]</scope>
    <source>
        <strain evidence="2 3">TWI391</strain>
    </source>
</reference>
<proteinExistence type="predicted"/>
<evidence type="ECO:0000313" key="3">
    <source>
        <dbReference type="Proteomes" id="UP001409291"/>
    </source>
</evidence>
<organism evidence="2 3">
    <name type="scientific">Sphingobacterium kitahiroshimense</name>
    <dbReference type="NCBI Taxonomy" id="470446"/>
    <lineage>
        <taxon>Bacteria</taxon>
        <taxon>Pseudomonadati</taxon>
        <taxon>Bacteroidota</taxon>
        <taxon>Sphingobacteriia</taxon>
        <taxon>Sphingobacteriales</taxon>
        <taxon>Sphingobacteriaceae</taxon>
        <taxon>Sphingobacterium</taxon>
    </lineage>
</organism>
<evidence type="ECO:0000313" key="2">
    <source>
        <dbReference type="EMBL" id="MEN5379808.1"/>
    </source>
</evidence>
<accession>A0ABV0C0I6</accession>
<comment type="caution">
    <text evidence="2">The sequence shown here is derived from an EMBL/GenBank/DDBJ whole genome shotgun (WGS) entry which is preliminary data.</text>
</comment>
<keyword evidence="3" id="KW-1185">Reference proteome</keyword>
<sequence>MKPNYLSASYSFIIILISCGLLYKFYINNVNNTFIWGIVFIVIAVFIFVFISSFKGIGIFKTEKEANKYKGKLSYNNDAYTVITYSKDIVVSWNSVEAIFYINSPPLDGEYHNKEYRIFLNNDPVIINKRPLKWYDTILPSPKKEEYPMIKIDDYYNIDFNTFLPSIERFLMIKNVPPGLLNGKFGNQVDYVKKENTVIGVPRNKLLMTTGFYVLYDKGSHSDFELKEYRKNATVLR</sequence>
<protein>
    <submittedName>
        <fullName evidence="2">Uncharacterized protein</fullName>
    </submittedName>
</protein>
<name>A0ABV0C0I6_9SPHI</name>
<dbReference type="RefSeq" id="WP_132841726.1">
    <property type="nucleotide sequence ID" value="NZ_JBDJLH010000001.1"/>
</dbReference>
<keyword evidence="1" id="KW-0812">Transmembrane</keyword>
<feature type="transmembrane region" description="Helical" evidence="1">
    <location>
        <begin position="7"/>
        <end position="27"/>
    </location>
</feature>
<dbReference type="Proteomes" id="UP001409291">
    <property type="component" value="Unassembled WGS sequence"/>
</dbReference>
<dbReference type="PROSITE" id="PS51257">
    <property type="entry name" value="PROKAR_LIPOPROTEIN"/>
    <property type="match status" value="1"/>
</dbReference>
<keyword evidence="1" id="KW-0472">Membrane</keyword>
<feature type="transmembrane region" description="Helical" evidence="1">
    <location>
        <begin position="33"/>
        <end position="54"/>
    </location>
</feature>